<keyword evidence="2" id="KW-0238">DNA-binding</keyword>
<dbReference type="Proteomes" id="UP000256780">
    <property type="component" value="Chromosome CBM2587_b"/>
</dbReference>
<feature type="domain" description="HTH lacI-type" evidence="4">
    <location>
        <begin position="4"/>
        <end position="58"/>
    </location>
</feature>
<keyword evidence="1" id="KW-0805">Transcription regulation</keyword>
<protein>
    <submittedName>
        <fullName evidence="5">Transcriptional regulator, LacI family</fullName>
    </submittedName>
</protein>
<dbReference type="PROSITE" id="PS00356">
    <property type="entry name" value="HTH_LACI_1"/>
    <property type="match status" value="1"/>
</dbReference>
<proteinExistence type="predicted"/>
<dbReference type="GO" id="GO:0000976">
    <property type="term" value="F:transcription cis-regulatory region binding"/>
    <property type="evidence" value="ECO:0007669"/>
    <property type="project" value="TreeGrafter"/>
</dbReference>
<evidence type="ECO:0000256" key="2">
    <source>
        <dbReference type="ARBA" id="ARBA00023125"/>
    </source>
</evidence>
<evidence type="ECO:0000313" key="5">
    <source>
        <dbReference type="EMBL" id="SOY63088.1"/>
    </source>
</evidence>
<dbReference type="Gene3D" id="3.40.50.2300">
    <property type="match status" value="2"/>
</dbReference>
<dbReference type="CDD" id="cd06273">
    <property type="entry name" value="PBP1_LacI-like"/>
    <property type="match status" value="1"/>
</dbReference>
<dbReference type="InterPro" id="IPR028082">
    <property type="entry name" value="Peripla_BP_I"/>
</dbReference>
<evidence type="ECO:0000256" key="3">
    <source>
        <dbReference type="ARBA" id="ARBA00023163"/>
    </source>
</evidence>
<sequence>MRRTRLEDVAKLAGVSMATVSRALSSPALVREDTLLRVRQAIDALGYVPDASARTLASGRSRTVAAVVPTLDNAIFSHAIQGMQQVLAAGGYQLLLGSHNYDPDTETDVVRALSERAVDAMVLVGADHAPDTLALLRQSGTRTILTWSLSNHYPCIGFDNFEIGAQAARHLYDLGHRRFGMISGIGAHNDRARLRTEGFLGTLRALRAPLPAGAVCEQPYTFAGGRAGLRAVLAHAPEPPTAVFCGNDVLALGCLFEAATIGLEVPRQLSIVGCDDLPISAEVTPALTTIALESSELGRQTALALLRWLQDGIEPGRMEMPVALVQRGTTAPPDSRA</sequence>
<evidence type="ECO:0000256" key="1">
    <source>
        <dbReference type="ARBA" id="ARBA00023015"/>
    </source>
</evidence>
<dbReference type="Pfam" id="PF13377">
    <property type="entry name" value="Peripla_BP_3"/>
    <property type="match status" value="1"/>
</dbReference>
<dbReference type="PANTHER" id="PTHR30146:SF33">
    <property type="entry name" value="TRANSCRIPTIONAL REGULATOR"/>
    <property type="match status" value="1"/>
</dbReference>
<dbReference type="GO" id="GO:0003700">
    <property type="term" value="F:DNA-binding transcription factor activity"/>
    <property type="evidence" value="ECO:0007669"/>
    <property type="project" value="TreeGrafter"/>
</dbReference>
<dbReference type="PANTHER" id="PTHR30146">
    <property type="entry name" value="LACI-RELATED TRANSCRIPTIONAL REPRESSOR"/>
    <property type="match status" value="1"/>
</dbReference>
<dbReference type="PROSITE" id="PS50932">
    <property type="entry name" value="HTH_LACI_2"/>
    <property type="match status" value="1"/>
</dbReference>
<comment type="caution">
    <text evidence="5">The sequence shown here is derived from an EMBL/GenBank/DDBJ whole genome shotgun (WGS) entry which is preliminary data.</text>
</comment>
<reference evidence="5" key="1">
    <citation type="submission" date="2018-01" db="EMBL/GenBank/DDBJ databases">
        <authorList>
            <person name="Clerissi C."/>
        </authorList>
    </citation>
    <scope>NUCLEOTIDE SEQUENCE</scope>
    <source>
        <strain evidence="5">Cupriavidus sp. LMG 19464</strain>
    </source>
</reference>
<dbReference type="RefSeq" id="WP_232346672.1">
    <property type="nucleotide sequence ID" value="NZ_JABTYD010000021.1"/>
</dbReference>
<evidence type="ECO:0000259" key="4">
    <source>
        <dbReference type="PROSITE" id="PS50932"/>
    </source>
</evidence>
<dbReference type="Gene3D" id="1.10.260.40">
    <property type="entry name" value="lambda repressor-like DNA-binding domains"/>
    <property type="match status" value="1"/>
</dbReference>
<dbReference type="SUPFAM" id="SSF53822">
    <property type="entry name" value="Periplasmic binding protein-like I"/>
    <property type="match status" value="1"/>
</dbReference>
<dbReference type="AlphaFoldDB" id="A0A375C5E5"/>
<dbReference type="InterPro" id="IPR046335">
    <property type="entry name" value="LacI/GalR-like_sensor"/>
</dbReference>
<gene>
    <name evidence="5" type="ORF">CBM2587_B60145</name>
</gene>
<dbReference type="SMART" id="SM00354">
    <property type="entry name" value="HTH_LACI"/>
    <property type="match status" value="1"/>
</dbReference>
<organism evidence="5">
    <name type="scientific">Cupriavidus taiwanensis</name>
    <dbReference type="NCBI Taxonomy" id="164546"/>
    <lineage>
        <taxon>Bacteria</taxon>
        <taxon>Pseudomonadati</taxon>
        <taxon>Pseudomonadota</taxon>
        <taxon>Betaproteobacteria</taxon>
        <taxon>Burkholderiales</taxon>
        <taxon>Burkholderiaceae</taxon>
        <taxon>Cupriavidus</taxon>
    </lineage>
</organism>
<dbReference type="CDD" id="cd01392">
    <property type="entry name" value="HTH_LacI"/>
    <property type="match status" value="1"/>
</dbReference>
<dbReference type="InterPro" id="IPR010982">
    <property type="entry name" value="Lambda_DNA-bd_dom_sf"/>
</dbReference>
<name>A0A375C5E5_9BURK</name>
<dbReference type="InterPro" id="IPR000843">
    <property type="entry name" value="HTH_LacI"/>
</dbReference>
<dbReference type="SUPFAM" id="SSF47413">
    <property type="entry name" value="lambda repressor-like DNA-binding domains"/>
    <property type="match status" value="1"/>
</dbReference>
<dbReference type="Pfam" id="PF00356">
    <property type="entry name" value="LacI"/>
    <property type="match status" value="1"/>
</dbReference>
<accession>A0A375C5E5</accession>
<keyword evidence="3" id="KW-0804">Transcription</keyword>
<dbReference type="EMBL" id="OFSQ01000035">
    <property type="protein sequence ID" value="SOY63088.1"/>
    <property type="molecule type" value="Genomic_DNA"/>
</dbReference>